<dbReference type="AlphaFoldDB" id="A0ABD1ZSV3"/>
<evidence type="ECO:0000313" key="2">
    <source>
        <dbReference type="EMBL" id="KAL2711450.1"/>
    </source>
</evidence>
<feature type="region of interest" description="Disordered" evidence="1">
    <location>
        <begin position="357"/>
        <end position="397"/>
    </location>
</feature>
<dbReference type="EMBL" id="JAUDFV010000174">
    <property type="protein sequence ID" value="KAL2711450.1"/>
    <property type="molecule type" value="Genomic_DNA"/>
</dbReference>
<feature type="compositionally biased region" description="Basic and acidic residues" evidence="1">
    <location>
        <begin position="264"/>
        <end position="276"/>
    </location>
</feature>
<accession>A0ABD1ZSV3</accession>
<sequence length="397" mass="45779">MAPSTKKPKERKVAKHVKRKAYSRRWCCNCHCADARPRMREDIDAQELIWQLLNITKHNQGDIVIIGTGVTWPLSGRRMQRESSERYLRLSPFESVSISRASSESEAATLENLTEATDAASSNSFVESIGPGSVDANRALLNKRSILQVVNNYIKAGIEEGKRQAKMYIRKALWFGVKSGYLIPADSQGQVLKVSPTLTNSTRRVGRELRKRRLRARKLDDNDLETVRRKTRKKSFPRYLRKSRDESTESVVSRRNVPKSKRKGIVDRPPNRDKTRSRSKKKARTGRVEKRAKRSNERVSKESFKERRTISKSSSKGNVRNDLDLDDRNCLENEEKCQNKREVKEVRSEFVGCPIPKHRTFLLTDRENEPRDGAEERENRGNDEDRLEDSVLKRSEG</sequence>
<evidence type="ECO:0000313" key="3">
    <source>
        <dbReference type="Proteomes" id="UP001607302"/>
    </source>
</evidence>
<keyword evidence="3" id="KW-1185">Reference proteome</keyword>
<name>A0ABD1ZSV3_VESSQ</name>
<reference evidence="2 3" key="1">
    <citation type="journal article" date="2024" name="Ann. Entomol. Soc. Am.">
        <title>Genomic analyses of the southern and eastern yellowjacket wasps (Hymenoptera: Vespidae) reveal evolutionary signatures of social life.</title>
        <authorList>
            <person name="Catto M.A."/>
            <person name="Caine P.B."/>
            <person name="Orr S.E."/>
            <person name="Hunt B.G."/>
            <person name="Goodisman M.A.D."/>
        </authorList>
    </citation>
    <scope>NUCLEOTIDE SEQUENCE [LARGE SCALE GENOMIC DNA]</scope>
    <source>
        <strain evidence="2">233</strain>
        <tissue evidence="2">Head and thorax</tissue>
    </source>
</reference>
<dbReference type="Proteomes" id="UP001607302">
    <property type="component" value="Unassembled WGS sequence"/>
</dbReference>
<feature type="compositionally biased region" description="Basic and acidic residues" evidence="1">
    <location>
        <begin position="364"/>
        <end position="397"/>
    </location>
</feature>
<protein>
    <submittedName>
        <fullName evidence="2">RNA polymerase II subunit 5-mediating protein</fullName>
    </submittedName>
</protein>
<comment type="caution">
    <text evidence="2">The sequence shown here is derived from an EMBL/GenBank/DDBJ whole genome shotgun (WGS) entry which is preliminary data.</text>
</comment>
<feature type="compositionally biased region" description="Basic residues" evidence="1">
    <location>
        <begin position="230"/>
        <end position="241"/>
    </location>
</feature>
<organism evidence="2 3">
    <name type="scientific">Vespula squamosa</name>
    <name type="common">Southern yellow jacket</name>
    <name type="synonym">Wasp</name>
    <dbReference type="NCBI Taxonomy" id="30214"/>
    <lineage>
        <taxon>Eukaryota</taxon>
        <taxon>Metazoa</taxon>
        <taxon>Ecdysozoa</taxon>
        <taxon>Arthropoda</taxon>
        <taxon>Hexapoda</taxon>
        <taxon>Insecta</taxon>
        <taxon>Pterygota</taxon>
        <taxon>Neoptera</taxon>
        <taxon>Endopterygota</taxon>
        <taxon>Hymenoptera</taxon>
        <taxon>Apocrita</taxon>
        <taxon>Aculeata</taxon>
        <taxon>Vespoidea</taxon>
        <taxon>Vespidae</taxon>
        <taxon>Vespinae</taxon>
        <taxon>Vespula</taxon>
    </lineage>
</organism>
<proteinExistence type="predicted"/>
<feature type="region of interest" description="Disordered" evidence="1">
    <location>
        <begin position="230"/>
        <end position="324"/>
    </location>
</feature>
<evidence type="ECO:0000256" key="1">
    <source>
        <dbReference type="SAM" id="MobiDB-lite"/>
    </source>
</evidence>
<gene>
    <name evidence="2" type="ORF">V1478_018951</name>
</gene>
<feature type="compositionally biased region" description="Basic and acidic residues" evidence="1">
    <location>
        <begin position="286"/>
        <end position="309"/>
    </location>
</feature>